<accession>A0ABS8RW76</accession>
<dbReference type="EMBL" id="JACEIK010000151">
    <property type="protein sequence ID" value="MCD7451053.1"/>
    <property type="molecule type" value="Genomic_DNA"/>
</dbReference>
<feature type="transmembrane region" description="Helical" evidence="9">
    <location>
        <begin position="39"/>
        <end position="69"/>
    </location>
</feature>
<dbReference type="InterPro" id="IPR021149">
    <property type="entry name" value="OligosaccharylTrfase_OST3/OST6"/>
</dbReference>
<evidence type="ECO:0000256" key="4">
    <source>
        <dbReference type="ARBA" id="ARBA00022692"/>
    </source>
</evidence>
<protein>
    <submittedName>
        <fullName evidence="10">Uncharacterized protein</fullName>
    </submittedName>
</protein>
<evidence type="ECO:0000256" key="5">
    <source>
        <dbReference type="ARBA" id="ARBA00022729"/>
    </source>
</evidence>
<organism evidence="10 11">
    <name type="scientific">Datura stramonium</name>
    <name type="common">Jimsonweed</name>
    <name type="synonym">Common thornapple</name>
    <dbReference type="NCBI Taxonomy" id="4076"/>
    <lineage>
        <taxon>Eukaryota</taxon>
        <taxon>Viridiplantae</taxon>
        <taxon>Streptophyta</taxon>
        <taxon>Embryophyta</taxon>
        <taxon>Tracheophyta</taxon>
        <taxon>Spermatophyta</taxon>
        <taxon>Magnoliopsida</taxon>
        <taxon>eudicotyledons</taxon>
        <taxon>Gunneridae</taxon>
        <taxon>Pentapetalae</taxon>
        <taxon>asterids</taxon>
        <taxon>lamiids</taxon>
        <taxon>Solanales</taxon>
        <taxon>Solanaceae</taxon>
        <taxon>Solanoideae</taxon>
        <taxon>Datureae</taxon>
        <taxon>Datura</taxon>
    </lineage>
</organism>
<dbReference type="PANTHER" id="PTHR12692">
    <property type="entry name" value="DOLICHYL-DIPHOSPHOOLIGOSACCHARIDE--PROTEIN GLYCOSYLTRANSFERASE-RELATED"/>
    <property type="match status" value="1"/>
</dbReference>
<keyword evidence="8 9" id="KW-0472">Membrane</keyword>
<evidence type="ECO:0000313" key="11">
    <source>
        <dbReference type="Proteomes" id="UP000823775"/>
    </source>
</evidence>
<name>A0ABS8RW76_DATST</name>
<gene>
    <name evidence="10" type="ORF">HAX54_009419</name>
</gene>
<keyword evidence="4 9" id="KW-0812">Transmembrane</keyword>
<comment type="function">
    <text evidence="1">Subunit of the oligosaccharyl transferase (OST) complex that catalyzes the initial transfer of a defined glycan (Glc(3)Man(9)GlcNAc(2) in eukaryotes) from the lipid carrier dolichol-pyrophosphate to an asparagine residue within an Asn-X-Ser/Thr consensus motif in nascent polypeptide chains, the first step in protein N-glycosylation. N-glycosylation occurs cotranslationally and the complex associates with the Sec61 complex at the channel-forming translocon complex that mediates protein translocation across the endoplasmic reticulum (ER). All subunits are required for a maximal enzyme activity.</text>
</comment>
<proteinExistence type="inferred from homology"/>
<comment type="similarity">
    <text evidence="3">Belongs to the OST3/OST6 family.</text>
</comment>
<keyword evidence="6" id="KW-0256">Endoplasmic reticulum</keyword>
<comment type="subcellular location">
    <subcellularLocation>
        <location evidence="2">Endoplasmic reticulum membrane</location>
        <topology evidence="2">Multi-pass membrane protein</topology>
    </subcellularLocation>
</comment>
<evidence type="ECO:0000256" key="2">
    <source>
        <dbReference type="ARBA" id="ARBA00004477"/>
    </source>
</evidence>
<dbReference type="PANTHER" id="PTHR12692:SF0">
    <property type="entry name" value="GH11935P"/>
    <property type="match status" value="1"/>
</dbReference>
<evidence type="ECO:0000256" key="6">
    <source>
        <dbReference type="ARBA" id="ARBA00022824"/>
    </source>
</evidence>
<keyword evidence="11" id="KW-1185">Reference proteome</keyword>
<keyword evidence="5" id="KW-0732">Signal</keyword>
<dbReference type="Proteomes" id="UP000823775">
    <property type="component" value="Unassembled WGS sequence"/>
</dbReference>
<evidence type="ECO:0000256" key="3">
    <source>
        <dbReference type="ARBA" id="ARBA00009561"/>
    </source>
</evidence>
<evidence type="ECO:0000256" key="8">
    <source>
        <dbReference type="ARBA" id="ARBA00023136"/>
    </source>
</evidence>
<sequence length="129" mass="14192">MDGSDLARLAESMAEFVEAKTKLTVGPIHRPPMISKKQMALIVAAGLILSPWTVQRVVMLFALFVSILIKKVIQLDNWKTGYGLQSPELWFNGKGSTVRCVIDGQAHITSSEQTKSCVYEGKRDGAIID</sequence>
<reference evidence="10 11" key="1">
    <citation type="journal article" date="2021" name="BMC Genomics">
        <title>Datura genome reveals duplications of psychoactive alkaloid biosynthetic genes and high mutation rate following tissue culture.</title>
        <authorList>
            <person name="Rajewski A."/>
            <person name="Carter-House D."/>
            <person name="Stajich J."/>
            <person name="Litt A."/>
        </authorList>
    </citation>
    <scope>NUCLEOTIDE SEQUENCE [LARGE SCALE GENOMIC DNA]</scope>
    <source>
        <strain evidence="10">AR-01</strain>
    </source>
</reference>
<comment type="caution">
    <text evidence="10">The sequence shown here is derived from an EMBL/GenBank/DDBJ whole genome shotgun (WGS) entry which is preliminary data.</text>
</comment>
<evidence type="ECO:0000256" key="1">
    <source>
        <dbReference type="ARBA" id="ARBA00002791"/>
    </source>
</evidence>
<keyword evidence="7 9" id="KW-1133">Transmembrane helix</keyword>
<evidence type="ECO:0000256" key="7">
    <source>
        <dbReference type="ARBA" id="ARBA00022989"/>
    </source>
</evidence>
<evidence type="ECO:0000313" key="10">
    <source>
        <dbReference type="EMBL" id="MCD7451053.1"/>
    </source>
</evidence>
<evidence type="ECO:0000256" key="9">
    <source>
        <dbReference type="SAM" id="Phobius"/>
    </source>
</evidence>